<dbReference type="AlphaFoldDB" id="A0AAE0JVI6"/>
<proteinExistence type="predicted"/>
<gene>
    <name evidence="1" type="ORF">B0T24DRAFT_640502</name>
</gene>
<accession>A0AAE0JVI6</accession>
<dbReference type="EMBL" id="JAULSN010000010">
    <property type="protein sequence ID" value="KAK3361961.1"/>
    <property type="molecule type" value="Genomic_DNA"/>
</dbReference>
<evidence type="ECO:0000313" key="1">
    <source>
        <dbReference type="EMBL" id="KAK3361961.1"/>
    </source>
</evidence>
<comment type="caution">
    <text evidence="1">The sequence shown here is derived from an EMBL/GenBank/DDBJ whole genome shotgun (WGS) entry which is preliminary data.</text>
</comment>
<organism evidence="1 2">
    <name type="scientific">Lasiosphaeria ovina</name>
    <dbReference type="NCBI Taxonomy" id="92902"/>
    <lineage>
        <taxon>Eukaryota</taxon>
        <taxon>Fungi</taxon>
        <taxon>Dikarya</taxon>
        <taxon>Ascomycota</taxon>
        <taxon>Pezizomycotina</taxon>
        <taxon>Sordariomycetes</taxon>
        <taxon>Sordariomycetidae</taxon>
        <taxon>Sordariales</taxon>
        <taxon>Lasiosphaeriaceae</taxon>
        <taxon>Lasiosphaeria</taxon>
    </lineage>
</organism>
<dbReference type="Proteomes" id="UP001287356">
    <property type="component" value="Unassembled WGS sequence"/>
</dbReference>
<protein>
    <submittedName>
        <fullName evidence="1">Uncharacterized protein</fullName>
    </submittedName>
</protein>
<evidence type="ECO:0000313" key="2">
    <source>
        <dbReference type="Proteomes" id="UP001287356"/>
    </source>
</evidence>
<sequence length="106" mass="10922">MRENPEGCVENPVQYALDPSFLPGPGSVDPASSFIDFPLGLGCGGGLGLVVPIGSGLLVYLCACLATQRILAAAAAHDTGHRLVFSFAKIPPGFLTVFASRLVHLG</sequence>
<name>A0AAE0JVI6_9PEZI</name>
<reference evidence="1" key="2">
    <citation type="submission" date="2023-06" db="EMBL/GenBank/DDBJ databases">
        <authorList>
            <consortium name="Lawrence Berkeley National Laboratory"/>
            <person name="Haridas S."/>
            <person name="Hensen N."/>
            <person name="Bonometti L."/>
            <person name="Westerberg I."/>
            <person name="Brannstrom I.O."/>
            <person name="Guillou S."/>
            <person name="Cros-Aarteil S."/>
            <person name="Calhoun S."/>
            <person name="Kuo A."/>
            <person name="Mondo S."/>
            <person name="Pangilinan J."/>
            <person name="Riley R."/>
            <person name="Labutti K."/>
            <person name="Andreopoulos B."/>
            <person name="Lipzen A."/>
            <person name="Chen C."/>
            <person name="Yanf M."/>
            <person name="Daum C."/>
            <person name="Ng V."/>
            <person name="Clum A."/>
            <person name="Steindorff A."/>
            <person name="Ohm R."/>
            <person name="Martin F."/>
            <person name="Silar P."/>
            <person name="Natvig D."/>
            <person name="Lalanne C."/>
            <person name="Gautier V."/>
            <person name="Ament-Velasquez S.L."/>
            <person name="Kruys A."/>
            <person name="Hutchinson M.I."/>
            <person name="Powell A.J."/>
            <person name="Barry K."/>
            <person name="Miller A.N."/>
            <person name="Grigoriev I.V."/>
            <person name="Debuchy R."/>
            <person name="Gladieux P."/>
            <person name="Thoren M.H."/>
            <person name="Johannesson H."/>
        </authorList>
    </citation>
    <scope>NUCLEOTIDE SEQUENCE</scope>
    <source>
        <strain evidence="1">CBS 958.72</strain>
    </source>
</reference>
<keyword evidence="2" id="KW-1185">Reference proteome</keyword>
<reference evidence="1" key="1">
    <citation type="journal article" date="2023" name="Mol. Phylogenet. Evol.">
        <title>Genome-scale phylogeny and comparative genomics of the fungal order Sordariales.</title>
        <authorList>
            <person name="Hensen N."/>
            <person name="Bonometti L."/>
            <person name="Westerberg I."/>
            <person name="Brannstrom I.O."/>
            <person name="Guillou S."/>
            <person name="Cros-Aarteil S."/>
            <person name="Calhoun S."/>
            <person name="Haridas S."/>
            <person name="Kuo A."/>
            <person name="Mondo S."/>
            <person name="Pangilinan J."/>
            <person name="Riley R."/>
            <person name="LaButti K."/>
            <person name="Andreopoulos B."/>
            <person name="Lipzen A."/>
            <person name="Chen C."/>
            <person name="Yan M."/>
            <person name="Daum C."/>
            <person name="Ng V."/>
            <person name="Clum A."/>
            <person name="Steindorff A."/>
            <person name="Ohm R.A."/>
            <person name="Martin F."/>
            <person name="Silar P."/>
            <person name="Natvig D.O."/>
            <person name="Lalanne C."/>
            <person name="Gautier V."/>
            <person name="Ament-Velasquez S.L."/>
            <person name="Kruys A."/>
            <person name="Hutchinson M.I."/>
            <person name="Powell A.J."/>
            <person name="Barry K."/>
            <person name="Miller A.N."/>
            <person name="Grigoriev I.V."/>
            <person name="Debuchy R."/>
            <person name="Gladieux P."/>
            <person name="Hiltunen Thoren M."/>
            <person name="Johannesson H."/>
        </authorList>
    </citation>
    <scope>NUCLEOTIDE SEQUENCE</scope>
    <source>
        <strain evidence="1">CBS 958.72</strain>
    </source>
</reference>